<proteinExistence type="inferred from homology"/>
<evidence type="ECO:0000313" key="3">
    <source>
        <dbReference type="EMBL" id="MEE1943576.1"/>
    </source>
</evidence>
<name>A0ABU7I299_9SPHI</name>
<dbReference type="CDD" id="cd07814">
    <property type="entry name" value="SRPBCC_CalC_Aha1-like"/>
    <property type="match status" value="1"/>
</dbReference>
<comment type="similarity">
    <text evidence="1">Belongs to the AHA1 family.</text>
</comment>
<comment type="caution">
    <text evidence="3">The sequence shown here is derived from an EMBL/GenBank/DDBJ whole genome shotgun (WGS) entry which is preliminary data.</text>
</comment>
<evidence type="ECO:0000259" key="2">
    <source>
        <dbReference type="Pfam" id="PF08327"/>
    </source>
</evidence>
<evidence type="ECO:0000256" key="1">
    <source>
        <dbReference type="ARBA" id="ARBA00006817"/>
    </source>
</evidence>
<reference evidence="3 4" key="1">
    <citation type="submission" date="2024-01" db="EMBL/GenBank/DDBJ databases">
        <title>Pedobacter sp. nov., isolated from fresh soil.</title>
        <authorList>
            <person name="Le N.T.T."/>
        </authorList>
    </citation>
    <scope>NUCLEOTIDE SEQUENCE [LARGE SCALE GENOMIC DNA]</scope>
    <source>
        <strain evidence="3 4">KR3-3</strain>
    </source>
</reference>
<keyword evidence="4" id="KW-1185">Reference proteome</keyword>
<organism evidence="3 4">
    <name type="scientific">Pedobacter albus</name>
    <dbReference type="NCBI Taxonomy" id="3113905"/>
    <lineage>
        <taxon>Bacteria</taxon>
        <taxon>Pseudomonadati</taxon>
        <taxon>Bacteroidota</taxon>
        <taxon>Sphingobacteriia</taxon>
        <taxon>Sphingobacteriales</taxon>
        <taxon>Sphingobacteriaceae</taxon>
        <taxon>Pedobacter</taxon>
    </lineage>
</organism>
<protein>
    <submittedName>
        <fullName evidence="3">SRPBCC domain-containing protein</fullName>
    </submittedName>
</protein>
<dbReference type="EMBL" id="JAZDQT010000001">
    <property type="protein sequence ID" value="MEE1943576.1"/>
    <property type="molecule type" value="Genomic_DNA"/>
</dbReference>
<accession>A0ABU7I299</accession>
<dbReference type="Proteomes" id="UP001336835">
    <property type="component" value="Unassembled WGS sequence"/>
</dbReference>
<sequence length="164" mass="18835">MTKREAVFSKDTENKKLTVTRSFGAPLATVWRAWTESEILDQWWAPKPFKAETKTMDCKSGGHWLYCMVGPEGERHWCKVDYHTVNPESHINSSAGFCDENGTPNLEFPIMHWDKNFKAEGDETKVYIEITFDKEEDMNTIIGMGFKEGFTAGLENLDEYLASH</sequence>
<evidence type="ECO:0000313" key="4">
    <source>
        <dbReference type="Proteomes" id="UP001336835"/>
    </source>
</evidence>
<feature type="domain" description="Activator of Hsp90 ATPase homologue 1/2-like C-terminal" evidence="2">
    <location>
        <begin position="25"/>
        <end position="161"/>
    </location>
</feature>
<dbReference type="RefSeq" id="WP_330105987.1">
    <property type="nucleotide sequence ID" value="NZ_JAZDQT010000001.1"/>
</dbReference>
<dbReference type="Pfam" id="PF08327">
    <property type="entry name" value="AHSA1"/>
    <property type="match status" value="1"/>
</dbReference>
<gene>
    <name evidence="3" type="ORF">VRU48_00555</name>
</gene>
<dbReference type="InterPro" id="IPR023393">
    <property type="entry name" value="START-like_dom_sf"/>
</dbReference>
<dbReference type="InterPro" id="IPR013538">
    <property type="entry name" value="ASHA1/2-like_C"/>
</dbReference>
<dbReference type="SUPFAM" id="SSF55961">
    <property type="entry name" value="Bet v1-like"/>
    <property type="match status" value="1"/>
</dbReference>
<dbReference type="Gene3D" id="3.30.530.20">
    <property type="match status" value="1"/>
</dbReference>